<dbReference type="EMBL" id="CP051139">
    <property type="protein sequence ID" value="QIW96377.1"/>
    <property type="molecule type" value="Genomic_DNA"/>
</dbReference>
<sequence>MLGFEGPRASLDLTSFDPSKGYKLDPGPDDTGQPSSYEQQHDAGIIHATIDQNKTSRDSTMNFLHSTNPFFFELVNSGNVSVPALDLVTSSSLFDKSSWNQIDEDWLSGDQQIVNTTDQAPLCWMPRSSLQESDPVPPTYRPYGTPVTPCAWLLNKHGRSDKISAQLEADLRNESQRHARGAYADEATNIPHHMQGCPAASMHMHTGDHDRILGQLPSGIYNTSVAPTDRPIVVMNEHQTSDRLRGAGNLLATDVAQTGQSPAGSSRLLPMKLETIPDGNLINDHDPIQGSLVAATTACDRYGQARPASYESNIRDDFLGQNTLGTINQLREPHESTIAVPKSRTVPRKKNDKILEIHFMYATIPD</sequence>
<evidence type="ECO:0000313" key="2">
    <source>
        <dbReference type="EMBL" id="QIW96377.1"/>
    </source>
</evidence>
<name>A0A6H0XP23_9PEZI</name>
<evidence type="ECO:0000256" key="1">
    <source>
        <dbReference type="SAM" id="MobiDB-lite"/>
    </source>
</evidence>
<dbReference type="AlphaFoldDB" id="A0A6H0XP23"/>
<feature type="region of interest" description="Disordered" evidence="1">
    <location>
        <begin position="1"/>
        <end position="40"/>
    </location>
</feature>
<dbReference type="Proteomes" id="UP000503462">
    <property type="component" value="Chromosome 1"/>
</dbReference>
<evidence type="ECO:0000313" key="3">
    <source>
        <dbReference type="Proteomes" id="UP000503462"/>
    </source>
</evidence>
<keyword evidence="3" id="KW-1185">Reference proteome</keyword>
<organism evidence="2 3">
    <name type="scientific">Peltaster fructicola</name>
    <dbReference type="NCBI Taxonomy" id="286661"/>
    <lineage>
        <taxon>Eukaryota</taxon>
        <taxon>Fungi</taxon>
        <taxon>Dikarya</taxon>
        <taxon>Ascomycota</taxon>
        <taxon>Pezizomycotina</taxon>
        <taxon>Dothideomycetes</taxon>
        <taxon>Dothideomycetes incertae sedis</taxon>
        <taxon>Peltaster</taxon>
    </lineage>
</organism>
<protein>
    <submittedName>
        <fullName evidence="2">Uncharacterized protein</fullName>
    </submittedName>
</protein>
<proteinExistence type="predicted"/>
<accession>A0A6H0XP23</accession>
<reference evidence="2 3" key="1">
    <citation type="journal article" date="2016" name="Sci. Rep.">
        <title>Peltaster fructicola genome reveals evolution from an invasive phytopathogen to an ectophytic parasite.</title>
        <authorList>
            <person name="Xu C."/>
            <person name="Chen H."/>
            <person name="Gleason M.L."/>
            <person name="Xu J.R."/>
            <person name="Liu H."/>
            <person name="Zhang R."/>
            <person name="Sun G."/>
        </authorList>
    </citation>
    <scope>NUCLEOTIDE SEQUENCE [LARGE SCALE GENOMIC DNA]</scope>
    <source>
        <strain evidence="2 3">LNHT1506</strain>
    </source>
</reference>
<gene>
    <name evidence="2" type="ORF">AMS68_001895</name>
</gene>